<dbReference type="PANTHER" id="PTHR46656:SF3">
    <property type="entry name" value="PUTATIVE-RELATED"/>
    <property type="match status" value="1"/>
</dbReference>
<feature type="transmembrane region" description="Helical" evidence="1">
    <location>
        <begin position="32"/>
        <end position="54"/>
    </location>
</feature>
<keyword evidence="1" id="KW-1133">Transmembrane helix</keyword>
<comment type="caution">
    <text evidence="2">The sequence shown here is derived from an EMBL/GenBank/DDBJ whole genome shotgun (WGS) entry which is preliminary data.</text>
</comment>
<evidence type="ECO:0008006" key="4">
    <source>
        <dbReference type="Google" id="ProtNLM"/>
    </source>
</evidence>
<evidence type="ECO:0000313" key="2">
    <source>
        <dbReference type="EMBL" id="KAK4522324.1"/>
    </source>
</evidence>
<dbReference type="EMBL" id="JANCYU010000003">
    <property type="protein sequence ID" value="KAK4522324.1"/>
    <property type="molecule type" value="Genomic_DNA"/>
</dbReference>
<protein>
    <recommendedName>
        <fullName evidence="4">Glycosyl transferase family 1 domain-containing protein</fullName>
    </recommendedName>
</protein>
<proteinExistence type="predicted"/>
<reference evidence="2 3" key="1">
    <citation type="submission" date="2022-07" db="EMBL/GenBank/DDBJ databases">
        <title>Genome-wide signatures of adaptation to extreme environments.</title>
        <authorList>
            <person name="Cho C.H."/>
            <person name="Yoon H.S."/>
        </authorList>
    </citation>
    <scope>NUCLEOTIDE SEQUENCE [LARGE SCALE GENOMIC DNA]</scope>
    <source>
        <strain evidence="2 3">108.79 E11</strain>
    </source>
</reference>
<dbReference type="Gene3D" id="3.40.50.2000">
    <property type="entry name" value="Glycogen Phosphorylase B"/>
    <property type="match status" value="1"/>
</dbReference>
<dbReference type="Proteomes" id="UP001300502">
    <property type="component" value="Unassembled WGS sequence"/>
</dbReference>
<gene>
    <name evidence="2" type="ORF">GAYE_HPESCF16G0204</name>
</gene>
<sequence length="515" mass="59068">MAAAKALELPSLYFYPRKTVIYRKYGKKPQSLVAVALVFLLTLVFGLFLIRIYLKTVPEENQTVDEVLNMSVLWMAPFLSGSGYGTEALSFIQGLHKHISNLSIYHFGDIVEEDYVASLSEDTQQLLKQLWASNETLPRYFIKRQYEDEELARKIDTRRRMFPDGSIIKEPILRQLHDVVIVQSIPRGWEPYLFDTAKYRVGRTVFETDRLPDEWAAHCNYQVDEVWVPTEFNVQTFSGSGVKRDRLQILPQTVDTETFSNPRVTPRPRPKECLDSDFIFLSVFRWGGRKGTEFLLEAFLREFSPEDSACLAILTATHKMKTNASYYHGLIHQFANDLGITPAIRPRIAVLEPSISNQDMPGLYAMANAFVLVSRGEGWGRPYTEAMMMNVPVIATNWSAHTEFITSETGYLVAVEKLDLYPSDDEEMSNYWGHLLARPSICHLRQTMRYVKDHPKDAKRRAANAKQMISTRFNQDAVTRTLLGHLKRIKANLTKEKVETMLAFRAQQIVAEGFV</sequence>
<evidence type="ECO:0000313" key="3">
    <source>
        <dbReference type="Proteomes" id="UP001300502"/>
    </source>
</evidence>
<dbReference type="PANTHER" id="PTHR46656">
    <property type="entry name" value="PUTATIVE-RELATED"/>
    <property type="match status" value="1"/>
</dbReference>
<organism evidence="2 3">
    <name type="scientific">Galdieria yellowstonensis</name>
    <dbReference type="NCBI Taxonomy" id="3028027"/>
    <lineage>
        <taxon>Eukaryota</taxon>
        <taxon>Rhodophyta</taxon>
        <taxon>Bangiophyceae</taxon>
        <taxon>Galdieriales</taxon>
        <taxon>Galdieriaceae</taxon>
        <taxon>Galdieria</taxon>
    </lineage>
</organism>
<keyword evidence="3" id="KW-1185">Reference proteome</keyword>
<keyword evidence="1" id="KW-0812">Transmembrane</keyword>
<dbReference type="AlphaFoldDB" id="A0AAV9I2Z2"/>
<accession>A0AAV9I2Z2</accession>
<keyword evidence="1" id="KW-0472">Membrane</keyword>
<evidence type="ECO:0000256" key="1">
    <source>
        <dbReference type="SAM" id="Phobius"/>
    </source>
</evidence>
<dbReference type="SUPFAM" id="SSF53756">
    <property type="entry name" value="UDP-Glycosyltransferase/glycogen phosphorylase"/>
    <property type="match status" value="1"/>
</dbReference>
<dbReference type="Pfam" id="PF13692">
    <property type="entry name" value="Glyco_trans_1_4"/>
    <property type="match status" value="1"/>
</dbReference>
<name>A0AAV9I2Z2_9RHOD</name>